<feature type="compositionally biased region" description="Basic and acidic residues" evidence="1">
    <location>
        <begin position="215"/>
        <end position="226"/>
    </location>
</feature>
<feature type="region of interest" description="Disordered" evidence="1">
    <location>
        <begin position="30"/>
        <end position="82"/>
    </location>
</feature>
<reference evidence="2" key="1">
    <citation type="journal article" date="2019" name="Sci. Rep.">
        <title>Draft genome of Tanacetum cinerariifolium, the natural source of mosquito coil.</title>
        <authorList>
            <person name="Yamashiro T."/>
            <person name="Shiraishi A."/>
            <person name="Satake H."/>
            <person name="Nakayama K."/>
        </authorList>
    </citation>
    <scope>NUCLEOTIDE SEQUENCE</scope>
</reference>
<evidence type="ECO:0000313" key="2">
    <source>
        <dbReference type="EMBL" id="GEW18415.1"/>
    </source>
</evidence>
<feature type="compositionally biased region" description="Low complexity" evidence="1">
    <location>
        <begin position="57"/>
        <end position="67"/>
    </location>
</feature>
<sequence>MALAVICLTTGVDTPLFDGMLVQQQVQAVKDAAKDEDDDNEIYAELTPPSPTKEHISSPPQAQTAQPSSPPPQQPSQTAHISQSSMTLLNTLMETCAALTKKMINKMHPNNGKIAELDADEDVTLVDTEEDMNADVKGRLAESQAKPAEVEEVIKVVTAAKLITEVVTTTATTITVTQVPKASAPRRKRGVVIQDPEETPTTSVIVHTKVKSEDKGKGILIEEPKPLKRQAQIKQDEAFAR</sequence>
<organism evidence="2">
    <name type="scientific">Tanacetum cinerariifolium</name>
    <name type="common">Dalmatian daisy</name>
    <name type="synonym">Chrysanthemum cinerariifolium</name>
    <dbReference type="NCBI Taxonomy" id="118510"/>
    <lineage>
        <taxon>Eukaryota</taxon>
        <taxon>Viridiplantae</taxon>
        <taxon>Streptophyta</taxon>
        <taxon>Embryophyta</taxon>
        <taxon>Tracheophyta</taxon>
        <taxon>Spermatophyta</taxon>
        <taxon>Magnoliopsida</taxon>
        <taxon>eudicotyledons</taxon>
        <taxon>Gunneridae</taxon>
        <taxon>Pentapetalae</taxon>
        <taxon>asterids</taxon>
        <taxon>campanulids</taxon>
        <taxon>Asterales</taxon>
        <taxon>Asteraceae</taxon>
        <taxon>Asteroideae</taxon>
        <taxon>Anthemideae</taxon>
        <taxon>Anthemidinae</taxon>
        <taxon>Tanacetum</taxon>
    </lineage>
</organism>
<dbReference type="EMBL" id="BKCJ010048270">
    <property type="protein sequence ID" value="GEW18415.1"/>
    <property type="molecule type" value="Genomic_DNA"/>
</dbReference>
<protein>
    <submittedName>
        <fullName evidence="2">Uncharacterized protein</fullName>
    </submittedName>
</protein>
<accession>A0A699GSY8</accession>
<evidence type="ECO:0000256" key="1">
    <source>
        <dbReference type="SAM" id="MobiDB-lite"/>
    </source>
</evidence>
<dbReference type="AlphaFoldDB" id="A0A699GSY8"/>
<gene>
    <name evidence="2" type="ORF">Tci_190391</name>
</gene>
<proteinExistence type="predicted"/>
<name>A0A699GSY8_TANCI</name>
<feature type="region of interest" description="Disordered" evidence="1">
    <location>
        <begin position="215"/>
        <end position="241"/>
    </location>
</feature>
<comment type="caution">
    <text evidence="2">The sequence shown here is derived from an EMBL/GenBank/DDBJ whole genome shotgun (WGS) entry which is preliminary data.</text>
</comment>